<accession>A0A3S3ULM4</accession>
<dbReference type="SUPFAM" id="SSF49464">
    <property type="entry name" value="Carboxypeptidase regulatory domain-like"/>
    <property type="match status" value="1"/>
</dbReference>
<comment type="caution">
    <text evidence="2">The sequence shown here is derived from an EMBL/GenBank/DDBJ whole genome shotgun (WGS) entry which is preliminary data.</text>
</comment>
<proteinExistence type="predicted"/>
<keyword evidence="1" id="KW-0732">Signal</keyword>
<evidence type="ECO:0000256" key="1">
    <source>
        <dbReference type="SAM" id="SignalP"/>
    </source>
</evidence>
<dbReference type="OrthoDB" id="789400at2"/>
<dbReference type="Proteomes" id="UP000286701">
    <property type="component" value="Unassembled WGS sequence"/>
</dbReference>
<evidence type="ECO:0008006" key="4">
    <source>
        <dbReference type="Google" id="ProtNLM"/>
    </source>
</evidence>
<feature type="signal peptide" evidence="1">
    <location>
        <begin position="1"/>
        <end position="21"/>
    </location>
</feature>
<evidence type="ECO:0000313" key="2">
    <source>
        <dbReference type="EMBL" id="RWY49257.1"/>
    </source>
</evidence>
<organism evidence="2 3">
    <name type="scientific">Mucilaginibacter gilvus</name>
    <dbReference type="NCBI Taxonomy" id="2305909"/>
    <lineage>
        <taxon>Bacteria</taxon>
        <taxon>Pseudomonadati</taxon>
        <taxon>Bacteroidota</taxon>
        <taxon>Sphingobacteriia</taxon>
        <taxon>Sphingobacteriales</taxon>
        <taxon>Sphingobacteriaceae</taxon>
        <taxon>Mucilaginibacter</taxon>
    </lineage>
</organism>
<dbReference type="InterPro" id="IPR008969">
    <property type="entry name" value="CarboxyPept-like_regulatory"/>
</dbReference>
<feature type="chain" id="PRO_5018541156" description="Carboxypeptidase-like regulatory domain-containing protein" evidence="1">
    <location>
        <begin position="22"/>
        <end position="237"/>
    </location>
</feature>
<dbReference type="EMBL" id="SBIW01000008">
    <property type="protein sequence ID" value="RWY49257.1"/>
    <property type="molecule type" value="Genomic_DNA"/>
</dbReference>
<keyword evidence="3" id="KW-1185">Reference proteome</keyword>
<dbReference type="RefSeq" id="WP_128535328.1">
    <property type="nucleotide sequence ID" value="NZ_SBIW01000008.1"/>
</dbReference>
<reference evidence="2 3" key="1">
    <citation type="submission" date="2019-01" db="EMBL/GenBank/DDBJ databases">
        <title>Mucilaginibacter antarcticum sp. nov., isolated from antarctic soil.</title>
        <authorList>
            <person name="Yan Y.-Q."/>
            <person name="Du Z.-J."/>
        </authorList>
    </citation>
    <scope>NUCLEOTIDE SEQUENCE [LARGE SCALE GENOMIC DNA]</scope>
    <source>
        <strain evidence="2 3">F01003</strain>
    </source>
</reference>
<gene>
    <name evidence="2" type="ORF">EPL05_17755</name>
</gene>
<name>A0A3S3ULM4_9SPHI</name>
<dbReference type="AlphaFoldDB" id="A0A3S3ULM4"/>
<sequence>MKHLLSFPFLLMLCCPFYANAQEAKGTTYRKISNERLSAVKVTNLKNRISATSDELGNYTIKANLGDTLEFTKLDYTVQKQEYEGFSMVVYMQPEFKLAEVRITGQTKKQELKEIMGAYRSKGTFYNGKPPALSFLTSPITGFYELFGKTPARARRFATFAKREVEASEVDRRYNKPLVMRITGLTDTTQVQKFMDYWRPSFEDLKIWADYDLIKHIKSNFEYFRKEGDKSGLPKLY</sequence>
<evidence type="ECO:0000313" key="3">
    <source>
        <dbReference type="Proteomes" id="UP000286701"/>
    </source>
</evidence>
<protein>
    <recommendedName>
        <fullName evidence="4">Carboxypeptidase-like regulatory domain-containing protein</fullName>
    </recommendedName>
</protein>